<reference evidence="4" key="1">
    <citation type="submission" date="2015-01" db="EMBL/GenBank/DDBJ databases">
        <authorList>
            <person name="Aksoy S."/>
            <person name="Warren W."/>
            <person name="Wilson R.K."/>
        </authorList>
    </citation>
    <scope>NUCLEOTIDE SEQUENCE [LARGE SCALE GENOMIC DNA]</scope>
    <source>
        <strain evidence="4">IAEA</strain>
    </source>
</reference>
<name>A0A1B0BXH7_9MUSC</name>
<dbReference type="Proteomes" id="UP000092460">
    <property type="component" value="Unassembled WGS sequence"/>
</dbReference>
<proteinExistence type="predicted"/>
<dbReference type="Pfam" id="PF03732">
    <property type="entry name" value="Retrotrans_gag"/>
    <property type="match status" value="1"/>
</dbReference>
<dbReference type="EnsemblMetazoa" id="GPPI043483-RA">
    <property type="protein sequence ID" value="GPPI043483-PA"/>
    <property type="gene ID" value="GPPI043483"/>
</dbReference>
<dbReference type="VEuPathDB" id="VectorBase:GPPI043483"/>
<dbReference type="STRING" id="67801.A0A1B0BXH7"/>
<evidence type="ECO:0000313" key="3">
    <source>
        <dbReference type="EnsemblMetazoa" id="GPPI043483-PA"/>
    </source>
</evidence>
<dbReference type="EMBL" id="JXJN01022231">
    <property type="status" value="NOT_ANNOTATED_CDS"/>
    <property type="molecule type" value="Genomic_DNA"/>
</dbReference>
<dbReference type="InterPro" id="IPR005162">
    <property type="entry name" value="Retrotrans_gag_dom"/>
</dbReference>
<accession>A0A1B0BXH7</accession>
<reference evidence="3" key="2">
    <citation type="submission" date="2020-05" db="UniProtKB">
        <authorList>
            <consortium name="EnsemblMetazoa"/>
        </authorList>
    </citation>
    <scope>IDENTIFICATION</scope>
    <source>
        <strain evidence="3">IAEA</strain>
    </source>
</reference>
<evidence type="ECO:0000256" key="1">
    <source>
        <dbReference type="SAM" id="MobiDB-lite"/>
    </source>
</evidence>
<keyword evidence="4" id="KW-1185">Reference proteome</keyword>
<feature type="domain" description="Retrotransposon gag" evidence="2">
    <location>
        <begin position="56"/>
        <end position="128"/>
    </location>
</feature>
<organism evidence="3 4">
    <name type="scientific">Glossina palpalis gambiensis</name>
    <dbReference type="NCBI Taxonomy" id="67801"/>
    <lineage>
        <taxon>Eukaryota</taxon>
        <taxon>Metazoa</taxon>
        <taxon>Ecdysozoa</taxon>
        <taxon>Arthropoda</taxon>
        <taxon>Hexapoda</taxon>
        <taxon>Insecta</taxon>
        <taxon>Pterygota</taxon>
        <taxon>Neoptera</taxon>
        <taxon>Endopterygota</taxon>
        <taxon>Diptera</taxon>
        <taxon>Brachycera</taxon>
        <taxon>Muscomorpha</taxon>
        <taxon>Hippoboscoidea</taxon>
        <taxon>Glossinidae</taxon>
        <taxon>Glossina</taxon>
    </lineage>
</organism>
<evidence type="ECO:0000313" key="4">
    <source>
        <dbReference type="Proteomes" id="UP000092460"/>
    </source>
</evidence>
<feature type="compositionally biased region" description="Polar residues" evidence="1">
    <location>
        <begin position="18"/>
        <end position="35"/>
    </location>
</feature>
<protein>
    <recommendedName>
        <fullName evidence="2">Retrotransposon gag domain-containing protein</fullName>
    </recommendedName>
</protein>
<sequence>MPDNESLDIARNTRGNIVGNCSSGHSQQDPSASQLRDSEGVVERLRQQQQISHEEFHCLVTGQASKWYWQLLEDREGVSTYNYLALKVELLNQFKTADSDYELTREIIERKQHQSDSFEDYYAEIHDLTFRW</sequence>
<evidence type="ECO:0000259" key="2">
    <source>
        <dbReference type="Pfam" id="PF03732"/>
    </source>
</evidence>
<dbReference type="AlphaFoldDB" id="A0A1B0BXH7"/>
<feature type="region of interest" description="Disordered" evidence="1">
    <location>
        <begin position="18"/>
        <end position="40"/>
    </location>
</feature>